<gene>
    <name evidence="8" type="ORF">GGQ74_002307</name>
</gene>
<dbReference type="InterPro" id="IPR058240">
    <property type="entry name" value="rSAM_sf"/>
</dbReference>
<reference evidence="8 9" key="1">
    <citation type="submission" date="2020-03" db="EMBL/GenBank/DDBJ databases">
        <title>Genomic Encyclopedia of Type Strains, Phase IV (KMG-IV): sequencing the most valuable type-strain genomes for metagenomic binning, comparative biology and taxonomic classification.</title>
        <authorList>
            <person name="Goeker M."/>
        </authorList>
    </citation>
    <scope>NUCLEOTIDE SEQUENCE [LARGE SCALE GENOMIC DNA]</scope>
    <source>
        <strain evidence="8 9">DSM 24233</strain>
    </source>
</reference>
<proteinExistence type="predicted"/>
<dbReference type="InterPro" id="IPR013785">
    <property type="entry name" value="Aldolase_TIM"/>
</dbReference>
<dbReference type="EMBL" id="JAATJA010000002">
    <property type="protein sequence ID" value="NJB68634.1"/>
    <property type="molecule type" value="Genomic_DNA"/>
</dbReference>
<dbReference type="SFLD" id="SFLDS00029">
    <property type="entry name" value="Radical_SAM"/>
    <property type="match status" value="1"/>
</dbReference>
<dbReference type="InterPro" id="IPR040084">
    <property type="entry name" value="GTPase_Obg"/>
</dbReference>
<keyword evidence="2" id="KW-0004">4Fe-4S</keyword>
<dbReference type="Gene3D" id="1.10.10.10">
    <property type="entry name" value="Winged helix-like DNA-binding domain superfamily/Winged helix DNA-binding domain"/>
    <property type="match status" value="1"/>
</dbReference>
<evidence type="ECO:0000259" key="7">
    <source>
        <dbReference type="PROSITE" id="PS51918"/>
    </source>
</evidence>
<dbReference type="InterPro" id="IPR036388">
    <property type="entry name" value="WH-like_DNA-bd_sf"/>
</dbReference>
<evidence type="ECO:0000256" key="1">
    <source>
        <dbReference type="ARBA" id="ARBA00001966"/>
    </source>
</evidence>
<dbReference type="Proteomes" id="UP000580856">
    <property type="component" value="Unassembled WGS sequence"/>
</dbReference>
<evidence type="ECO:0000256" key="3">
    <source>
        <dbReference type="ARBA" id="ARBA00022691"/>
    </source>
</evidence>
<dbReference type="PANTHER" id="PTHR43787:SF11">
    <property type="entry name" value="UPF0026 PROTEIN SLR1464"/>
    <property type="match status" value="1"/>
</dbReference>
<evidence type="ECO:0000256" key="6">
    <source>
        <dbReference type="ARBA" id="ARBA00023014"/>
    </source>
</evidence>
<dbReference type="InterPro" id="IPR036390">
    <property type="entry name" value="WH_DNA-bd_sf"/>
</dbReference>
<dbReference type="SUPFAM" id="SSF102114">
    <property type="entry name" value="Radical SAM enzymes"/>
    <property type="match status" value="1"/>
</dbReference>
<dbReference type="Pfam" id="PF04055">
    <property type="entry name" value="Radical_SAM"/>
    <property type="match status" value="1"/>
</dbReference>
<dbReference type="SFLD" id="SFLDG01083">
    <property type="entry name" value="Uncharacterised_Radical_SAM_Su"/>
    <property type="match status" value="1"/>
</dbReference>
<dbReference type="PROSITE" id="PS51918">
    <property type="entry name" value="RADICAL_SAM"/>
    <property type="match status" value="1"/>
</dbReference>
<comment type="caution">
    <text evidence="8">The sequence shown here is derived from an EMBL/GenBank/DDBJ whole genome shotgun (WGS) entry which is preliminary data.</text>
</comment>
<keyword evidence="5" id="KW-0408">Iron</keyword>
<dbReference type="PANTHER" id="PTHR43787">
    <property type="entry name" value="FEMO COFACTOR BIOSYNTHESIS PROTEIN NIFB-RELATED"/>
    <property type="match status" value="1"/>
</dbReference>
<evidence type="ECO:0000256" key="2">
    <source>
        <dbReference type="ARBA" id="ARBA00022485"/>
    </source>
</evidence>
<sequence length="329" mass="36245">MGYTYVFGPVTSGRLGLSLGLDLLGEAICSLDCIYCEVGRTTRLTMRRKPYVPANDVLDELARWKDEDGRTPDFVTLGGRGEPSLNSDMGSIIEGAKKIFPDTPVAVLTNSTLLHDAQVRSEMARADVVLPSIDTLVPEEMRRLNRPHSDIDIASLTRGLLDFRAEFAGRIFLEVLLVKDVNDSDENRSLLREFIAQLRPDRVDVVTMTRPGTLRAASPVSPEVLALWRKDLAEAASHGQAARLTESHRGIHDISTDAAEEAPRKGRDLPIRTVQELVLGSVSRRPQTARQLATALDLSLDSVTQALDALKQEGRIFVETDGDDPFYKA</sequence>
<dbReference type="Gene3D" id="3.20.20.70">
    <property type="entry name" value="Aldolase class I"/>
    <property type="match status" value="1"/>
</dbReference>
<dbReference type="CDD" id="cd01335">
    <property type="entry name" value="Radical_SAM"/>
    <property type="match status" value="1"/>
</dbReference>
<dbReference type="GO" id="GO:0046872">
    <property type="term" value="F:metal ion binding"/>
    <property type="evidence" value="ECO:0007669"/>
    <property type="project" value="UniProtKB-KW"/>
</dbReference>
<protein>
    <submittedName>
        <fullName evidence="8">Wyosine [tRNA(Phe)-imidazoG37] synthetase (Radical SAM superfamily)</fullName>
    </submittedName>
</protein>
<dbReference type="GO" id="GO:0003824">
    <property type="term" value="F:catalytic activity"/>
    <property type="evidence" value="ECO:0007669"/>
    <property type="project" value="InterPro"/>
</dbReference>
<accession>A0A846QTZ5</accession>
<keyword evidence="9" id="KW-1185">Reference proteome</keyword>
<evidence type="ECO:0000313" key="9">
    <source>
        <dbReference type="Proteomes" id="UP000580856"/>
    </source>
</evidence>
<organism evidence="8 9">
    <name type="scientific">Desulfobaculum xiamenense</name>
    <dbReference type="NCBI Taxonomy" id="995050"/>
    <lineage>
        <taxon>Bacteria</taxon>
        <taxon>Pseudomonadati</taxon>
        <taxon>Thermodesulfobacteriota</taxon>
        <taxon>Desulfovibrionia</taxon>
        <taxon>Desulfovibrionales</taxon>
        <taxon>Desulfovibrionaceae</taxon>
        <taxon>Desulfobaculum</taxon>
    </lineage>
</organism>
<evidence type="ECO:0000256" key="4">
    <source>
        <dbReference type="ARBA" id="ARBA00022723"/>
    </source>
</evidence>
<keyword evidence="3" id="KW-0949">S-adenosyl-L-methionine</keyword>
<feature type="domain" description="Radical SAM core" evidence="7">
    <location>
        <begin position="11"/>
        <end position="255"/>
    </location>
</feature>
<dbReference type="InterPro" id="IPR007197">
    <property type="entry name" value="rSAM"/>
</dbReference>
<evidence type="ECO:0000313" key="8">
    <source>
        <dbReference type="EMBL" id="NJB68634.1"/>
    </source>
</evidence>
<name>A0A846QTZ5_9BACT</name>
<dbReference type="SUPFAM" id="SSF46785">
    <property type="entry name" value="Winged helix' DNA-binding domain"/>
    <property type="match status" value="1"/>
</dbReference>
<keyword evidence="4" id="KW-0479">Metal-binding</keyword>
<comment type="cofactor">
    <cofactor evidence="1">
        <name>[4Fe-4S] cluster</name>
        <dbReference type="ChEBI" id="CHEBI:49883"/>
    </cofactor>
</comment>
<evidence type="ECO:0000256" key="5">
    <source>
        <dbReference type="ARBA" id="ARBA00023004"/>
    </source>
</evidence>
<keyword evidence="6" id="KW-0411">Iron-sulfur</keyword>
<dbReference type="AlphaFoldDB" id="A0A846QTZ5"/>
<dbReference type="RefSeq" id="WP_167941681.1">
    <property type="nucleotide sequence ID" value="NZ_JAATJA010000002.1"/>
</dbReference>
<dbReference type="GO" id="GO:0051539">
    <property type="term" value="F:4 iron, 4 sulfur cluster binding"/>
    <property type="evidence" value="ECO:0007669"/>
    <property type="project" value="UniProtKB-KW"/>
</dbReference>